<dbReference type="PROSITE" id="PS00409">
    <property type="entry name" value="PROKAR_NTER_METHYL"/>
    <property type="match status" value="1"/>
</dbReference>
<accession>A0A0G1RG70</accession>
<proteinExistence type="predicted"/>
<dbReference type="GO" id="GO:0015628">
    <property type="term" value="P:protein secretion by the type II secretion system"/>
    <property type="evidence" value="ECO:0007669"/>
    <property type="project" value="InterPro"/>
</dbReference>
<dbReference type="InterPro" id="IPR045584">
    <property type="entry name" value="Pilin-like"/>
</dbReference>
<evidence type="ECO:0000256" key="1">
    <source>
        <dbReference type="ARBA" id="ARBA00022481"/>
    </source>
</evidence>
<organism evidence="3 4">
    <name type="scientific">Candidatus Amesbacteria bacterium GW2011_GWA2_47_11</name>
    <dbReference type="NCBI Taxonomy" id="1618357"/>
    <lineage>
        <taxon>Bacteria</taxon>
        <taxon>Candidatus Amesiibacteriota</taxon>
    </lineage>
</organism>
<evidence type="ECO:0000256" key="2">
    <source>
        <dbReference type="SAM" id="Phobius"/>
    </source>
</evidence>
<keyword evidence="2" id="KW-1133">Transmembrane helix</keyword>
<sequence length="157" mass="16394">MPGIKVKSEGFSLVELLIAVSVLMVLTVLTISKLGPGSQRYGRDVKRKADLQTIASALEMYRQENRGYPGCSSGSSCSSGEISGLTPTFIGSIPQDMTSGRIYRYTPAGCGAGRCATFVLCMGREKLPDPAPGVLDAACGGNCGGASYPCYELVANP</sequence>
<dbReference type="PRINTS" id="PR00813">
    <property type="entry name" value="BCTERIALGSPG"/>
</dbReference>
<dbReference type="EMBL" id="LCNM01000012">
    <property type="protein sequence ID" value="KKU56106.1"/>
    <property type="molecule type" value="Genomic_DNA"/>
</dbReference>
<evidence type="ECO:0000313" key="4">
    <source>
        <dbReference type="Proteomes" id="UP000034607"/>
    </source>
</evidence>
<dbReference type="Pfam" id="PF07963">
    <property type="entry name" value="N_methyl"/>
    <property type="match status" value="1"/>
</dbReference>
<keyword evidence="1" id="KW-0488">Methylation</keyword>
<dbReference type="SUPFAM" id="SSF54523">
    <property type="entry name" value="Pili subunits"/>
    <property type="match status" value="1"/>
</dbReference>
<protein>
    <recommendedName>
        <fullName evidence="5">General secretion pathway protein G</fullName>
    </recommendedName>
</protein>
<dbReference type="InterPro" id="IPR000983">
    <property type="entry name" value="Bac_GSPG_pilin"/>
</dbReference>
<feature type="transmembrane region" description="Helical" evidence="2">
    <location>
        <begin position="12"/>
        <end position="31"/>
    </location>
</feature>
<gene>
    <name evidence="3" type="ORF">UX78_C0012G0039</name>
</gene>
<reference evidence="3 4" key="1">
    <citation type="journal article" date="2015" name="Nature">
        <title>rRNA introns, odd ribosomes, and small enigmatic genomes across a large radiation of phyla.</title>
        <authorList>
            <person name="Brown C.T."/>
            <person name="Hug L.A."/>
            <person name="Thomas B.C."/>
            <person name="Sharon I."/>
            <person name="Castelle C.J."/>
            <person name="Singh A."/>
            <person name="Wilkins M.J."/>
            <person name="Williams K.H."/>
            <person name="Banfield J.F."/>
        </authorList>
    </citation>
    <scope>NUCLEOTIDE SEQUENCE [LARGE SCALE GENOMIC DNA]</scope>
</reference>
<comment type="caution">
    <text evidence="3">The sequence shown here is derived from an EMBL/GenBank/DDBJ whole genome shotgun (WGS) entry which is preliminary data.</text>
</comment>
<name>A0A0G1RG70_9BACT</name>
<evidence type="ECO:0008006" key="5">
    <source>
        <dbReference type="Google" id="ProtNLM"/>
    </source>
</evidence>
<dbReference type="GO" id="GO:0015627">
    <property type="term" value="C:type II protein secretion system complex"/>
    <property type="evidence" value="ECO:0007669"/>
    <property type="project" value="InterPro"/>
</dbReference>
<dbReference type="Proteomes" id="UP000034607">
    <property type="component" value="Unassembled WGS sequence"/>
</dbReference>
<dbReference type="AlphaFoldDB" id="A0A0G1RG70"/>
<keyword evidence="2" id="KW-0812">Transmembrane</keyword>
<dbReference type="InterPro" id="IPR012902">
    <property type="entry name" value="N_methyl_site"/>
</dbReference>
<keyword evidence="2" id="KW-0472">Membrane</keyword>
<dbReference type="Gene3D" id="3.30.700.10">
    <property type="entry name" value="Glycoprotein, Type 4 Pilin"/>
    <property type="match status" value="1"/>
</dbReference>
<evidence type="ECO:0000313" key="3">
    <source>
        <dbReference type="EMBL" id="KKU56106.1"/>
    </source>
</evidence>